<dbReference type="RefSeq" id="WP_144867110.1">
    <property type="nucleotide sequence ID" value="NZ_LR213820.1"/>
</dbReference>
<keyword evidence="1" id="KW-0472">Membrane</keyword>
<evidence type="ECO:0000256" key="1">
    <source>
        <dbReference type="SAM" id="Phobius"/>
    </source>
</evidence>
<dbReference type="Pfam" id="PF00226">
    <property type="entry name" value="DnaJ"/>
    <property type="match status" value="1"/>
</dbReference>
<reference evidence="3 4" key="1">
    <citation type="submission" date="2019-01" db="EMBL/GenBank/DDBJ databases">
        <authorList>
            <person name="Brito A."/>
        </authorList>
    </citation>
    <scope>NUCLEOTIDE SEQUENCE [LARGE SCALE GENOMIC DNA]</scope>
    <source>
        <strain evidence="3">1</strain>
    </source>
</reference>
<dbReference type="InterPro" id="IPR052763">
    <property type="entry name" value="DnaJ_C4"/>
</dbReference>
<keyword evidence="1" id="KW-1133">Transmembrane helix</keyword>
<keyword evidence="1" id="KW-0812">Transmembrane</keyword>
<feature type="domain" description="J" evidence="2">
    <location>
        <begin position="24"/>
        <end position="90"/>
    </location>
</feature>
<feature type="transmembrane region" description="Helical" evidence="1">
    <location>
        <begin position="130"/>
        <end position="153"/>
    </location>
</feature>
<dbReference type="Proteomes" id="UP000320055">
    <property type="component" value="Unassembled WGS sequence"/>
</dbReference>
<dbReference type="PANTHER" id="PTHR44825">
    <property type="match status" value="1"/>
</dbReference>
<dbReference type="EMBL" id="CAACVJ010000568">
    <property type="protein sequence ID" value="VEP17469.1"/>
    <property type="molecule type" value="Genomic_DNA"/>
</dbReference>
<dbReference type="AlphaFoldDB" id="A0A563W183"/>
<evidence type="ECO:0000259" key="2">
    <source>
        <dbReference type="PROSITE" id="PS50076"/>
    </source>
</evidence>
<keyword evidence="3" id="KW-0346">Stress response</keyword>
<sequence>MKSDRKNRQTSSKTLPKYTQLTSTYYDILGLHPAASVVDIRRCYRRLSKKYHPDTTKLSPSVATTKFQRLNEAYATLSSPERRSLYDLKIGYSRINVIQAPKGWEAENNYRKPSTAYLDPTDRPLSSGEIFVLFLLGCTFIGCLLLIVAVAYIRGDAL</sequence>
<protein>
    <submittedName>
        <fullName evidence="3">Heat shock protein DnaJ domain protein</fullName>
    </submittedName>
</protein>
<dbReference type="SUPFAM" id="SSF46565">
    <property type="entry name" value="Chaperone J-domain"/>
    <property type="match status" value="1"/>
</dbReference>
<dbReference type="Gene3D" id="1.10.287.110">
    <property type="entry name" value="DnaJ domain"/>
    <property type="match status" value="1"/>
</dbReference>
<evidence type="ECO:0000313" key="3">
    <source>
        <dbReference type="EMBL" id="VEP17469.1"/>
    </source>
</evidence>
<organism evidence="3 4">
    <name type="scientific">Hyella patelloides LEGE 07179</name>
    <dbReference type="NCBI Taxonomy" id="945734"/>
    <lineage>
        <taxon>Bacteria</taxon>
        <taxon>Bacillati</taxon>
        <taxon>Cyanobacteriota</taxon>
        <taxon>Cyanophyceae</taxon>
        <taxon>Pleurocapsales</taxon>
        <taxon>Hyellaceae</taxon>
        <taxon>Hyella</taxon>
    </lineage>
</organism>
<evidence type="ECO:0000313" key="4">
    <source>
        <dbReference type="Proteomes" id="UP000320055"/>
    </source>
</evidence>
<accession>A0A563W183</accession>
<proteinExistence type="predicted"/>
<dbReference type="SMART" id="SM00271">
    <property type="entry name" value="DnaJ"/>
    <property type="match status" value="1"/>
</dbReference>
<dbReference type="PRINTS" id="PR00625">
    <property type="entry name" value="JDOMAIN"/>
</dbReference>
<dbReference type="OrthoDB" id="9779889at2"/>
<keyword evidence="4" id="KW-1185">Reference proteome</keyword>
<dbReference type="InterPro" id="IPR001623">
    <property type="entry name" value="DnaJ_domain"/>
</dbReference>
<dbReference type="PANTHER" id="PTHR44825:SF1">
    <property type="entry name" value="DNAJ HOMOLOG SUBFAMILY C MEMBER 4"/>
    <property type="match status" value="1"/>
</dbReference>
<dbReference type="CDD" id="cd06257">
    <property type="entry name" value="DnaJ"/>
    <property type="match status" value="1"/>
</dbReference>
<gene>
    <name evidence="3" type="ORF">H1P_610020</name>
</gene>
<dbReference type="PROSITE" id="PS50076">
    <property type="entry name" value="DNAJ_2"/>
    <property type="match status" value="1"/>
</dbReference>
<name>A0A563W183_9CYAN</name>
<dbReference type="InterPro" id="IPR036869">
    <property type="entry name" value="J_dom_sf"/>
</dbReference>